<protein>
    <recommendedName>
        <fullName evidence="6">Lactate dehydrogenase</fullName>
    </recommendedName>
</protein>
<gene>
    <name evidence="3" type="ORF">SAMN05216230_105266</name>
    <name evidence="2" type="ORF">V0R55_05915</name>
</gene>
<evidence type="ECO:0000313" key="2">
    <source>
        <dbReference type="EMBL" id="MEE1879689.1"/>
    </source>
</evidence>
<feature type="region of interest" description="Disordered" evidence="1">
    <location>
        <begin position="1"/>
        <end position="21"/>
    </location>
</feature>
<dbReference type="GeneID" id="93678522"/>
<proteinExistence type="predicted"/>
<accession>A0A1H9LB43</accession>
<evidence type="ECO:0000313" key="3">
    <source>
        <dbReference type="EMBL" id="SER08721.1"/>
    </source>
</evidence>
<feature type="region of interest" description="Disordered" evidence="1">
    <location>
        <begin position="43"/>
        <end position="65"/>
    </location>
</feature>
<evidence type="ECO:0000313" key="4">
    <source>
        <dbReference type="Proteomes" id="UP000199221"/>
    </source>
</evidence>
<reference evidence="2 5" key="2">
    <citation type="submission" date="2024-01" db="EMBL/GenBank/DDBJ databases">
        <title>Unpublished Manusciprt.</title>
        <authorList>
            <person name="Duman M."/>
            <person name="Valdes E.G."/>
            <person name="Ajmi N."/>
            <person name="Altun S."/>
            <person name="Saticioglu I.B."/>
        </authorList>
    </citation>
    <scope>NUCLEOTIDE SEQUENCE [LARGE SCALE GENOMIC DNA]</scope>
    <source>
        <strain evidence="2 5">139P</strain>
    </source>
</reference>
<evidence type="ECO:0008006" key="6">
    <source>
        <dbReference type="Google" id="ProtNLM"/>
    </source>
</evidence>
<keyword evidence="5" id="KW-1185">Reference proteome</keyword>
<feature type="compositionally biased region" description="Polar residues" evidence="1">
    <location>
        <begin position="51"/>
        <end position="65"/>
    </location>
</feature>
<evidence type="ECO:0000313" key="5">
    <source>
        <dbReference type="Proteomes" id="UP001329505"/>
    </source>
</evidence>
<dbReference type="RefSeq" id="WP_094011400.1">
    <property type="nucleotide sequence ID" value="NZ_CP128543.1"/>
</dbReference>
<dbReference type="Proteomes" id="UP001329505">
    <property type="component" value="Unassembled WGS sequence"/>
</dbReference>
<feature type="compositionally biased region" description="Low complexity" evidence="1">
    <location>
        <begin position="368"/>
        <end position="379"/>
    </location>
</feature>
<reference evidence="3 4" key="1">
    <citation type="submission" date="2016-10" db="EMBL/GenBank/DDBJ databases">
        <authorList>
            <person name="de Groot N.N."/>
        </authorList>
    </citation>
    <scope>NUCLEOTIDE SEQUENCE [LARGE SCALE GENOMIC DNA]</scope>
    <source>
        <strain evidence="3 4">LMG 27941</strain>
    </source>
</reference>
<sequence>MSPITSALRFTPIQTPPAPTQNLIVRQPTSVASAPGTQVILGQDTRVPDSETYTSRGTLDNAQPSYTWEQDGLDKLSMYMFSAVKSSSTAARFQGLGSALVEQLAASGGQRVSQSALQVNETDTTPLNLQQSRLREFASNTVTLSLTTASGATVKLGLYNGERGLAVDAEVQGGELNANELKGLAALADGFQSAINGLTRQPPSLQLGSLVKLDPNLFSGLQMNAKLDLPSGGQQTFDLRLDGSTRSLKLDGPSGQVQLDLDSQGGALLGGKAQRQAALDNYLTQFDEAQKRGKGDAQLTSLLKDAFSQLNSIDDNSPRPAGHNDAVNTYSRALLSGLADFKASIVQPSSRPNARRLDEEDRFAYQVSQSTSTSGQGTTIARQQRQEAKLDAAWHSSLSSAAKLTEADPFDEKNYRYHTLSETASSTTELSFVDNVLKEAKATQEATSTKRVLTYEGGKLESDVSTPESVSRSRNLLNLLDDLFKTDEKARRNGSQYDLDAQLAAHAGLWQLQTDPAKIHD</sequence>
<organism evidence="3 4">
    <name type="scientific">Pseudomonas soli</name>
    <dbReference type="NCBI Taxonomy" id="1306993"/>
    <lineage>
        <taxon>Bacteria</taxon>
        <taxon>Pseudomonadati</taxon>
        <taxon>Pseudomonadota</taxon>
        <taxon>Gammaproteobacteria</taxon>
        <taxon>Pseudomonadales</taxon>
        <taxon>Pseudomonadaceae</taxon>
        <taxon>Pseudomonas</taxon>
    </lineage>
</organism>
<feature type="region of interest" description="Disordered" evidence="1">
    <location>
        <begin position="367"/>
        <end position="386"/>
    </location>
</feature>
<dbReference type="EMBL" id="JAZDQQ010000004">
    <property type="protein sequence ID" value="MEE1879689.1"/>
    <property type="molecule type" value="Genomic_DNA"/>
</dbReference>
<dbReference type="Proteomes" id="UP000199221">
    <property type="component" value="Unassembled WGS sequence"/>
</dbReference>
<dbReference type="AlphaFoldDB" id="A0A1H9LB43"/>
<evidence type="ECO:0000256" key="1">
    <source>
        <dbReference type="SAM" id="MobiDB-lite"/>
    </source>
</evidence>
<name>A0A1H9LB43_9PSED</name>
<dbReference type="EMBL" id="FOEQ01000005">
    <property type="protein sequence ID" value="SER08721.1"/>
    <property type="molecule type" value="Genomic_DNA"/>
</dbReference>